<feature type="region of interest" description="Disordered" evidence="1">
    <location>
        <begin position="334"/>
        <end position="418"/>
    </location>
</feature>
<name>A0A431E8Z8_CAMJU</name>
<dbReference type="RefSeq" id="WP_126232576.1">
    <property type="nucleotide sequence ID" value="NZ_PRBV01000033.1"/>
</dbReference>
<gene>
    <name evidence="2" type="ORF">C3H57_10050</name>
</gene>
<comment type="caution">
    <text evidence="2">The sequence shown here is derived from an EMBL/GenBank/DDBJ whole genome shotgun (WGS) entry which is preliminary data.</text>
</comment>
<proteinExistence type="predicted"/>
<accession>A0A431E8Z8</accession>
<reference evidence="2 3" key="1">
    <citation type="journal article" date="2019" name="Appl. Environ. Microbiol.">
        <title>Population genetics and characterization of Campylobacter jejuni isolates in western jackdaws and game birds in Finland.</title>
        <authorList>
            <person name="Kovanen S."/>
            <person name="Rossi M."/>
            <person name="Pohja-Mykra M."/>
            <person name="Nieminen T."/>
            <person name="Raunio-Saarnisto M."/>
            <person name="Sauvala M."/>
            <person name="Fredriksson-Ahomaa M."/>
            <person name="Hanninen M.L."/>
            <person name="Kivisto R."/>
        </authorList>
    </citation>
    <scope>NUCLEOTIDE SEQUENCE [LARGE SCALE GENOMIC DNA]</scope>
    <source>
        <strain evidence="2 3">CB313</strain>
    </source>
</reference>
<sequence length="572" mass="68819">MICKFFRNEKGAGGGIPSVDYLLNKQRVKNGTARILKGDESLTREIIKSLDYKQKACVGCLSFEEKNIDEDLKKEIMESFENVLLTPEMKGRFNILWVEHTDKGRLELNFIIPKIDLETKKSFNPYFHKIDFKRVDLWGDMINLSYGFSNPKDPAKEQNIKNINHHAKTFKDHKALDNHFKELAINGLIKNRDELINYIEKELNGIEITRKGEDYLSLKLPNDKKATRYKGELYQDGNYADTFRQENERKQREARELGSARNGENIARLKTKLNELIEYKVKFLRERYKTKARENSKQHREYNNDINMETSFNNSNSNLNNQHNTLFLDSKSENVTERMGESNQQENNHHTKTNDRDTRNRNRDIYNSEGIKNESNREHINRFTERKRRAMRRERPTNTSIREYERRKQEANARAREFSEKQRRLKELYNRARERNNELERTIKEQIRNRIANTARLRKRAKKLSIERLIKSFKKFQFRLKNNETKYTRQQQLRERIQGIIKSIQDIRDRAIKRRNSARNIQELFKRFRDNFSRTTREVFASSGFRIEEELKKPERQRFLKLKRERQIHRMR</sequence>
<evidence type="ECO:0000313" key="3">
    <source>
        <dbReference type="Proteomes" id="UP000288507"/>
    </source>
</evidence>
<protein>
    <submittedName>
        <fullName evidence="2">Mobilization protein</fullName>
    </submittedName>
</protein>
<dbReference type="AlphaFoldDB" id="A0A431E8Z8"/>
<dbReference type="EMBL" id="PRBV01000033">
    <property type="protein sequence ID" value="RTJ77834.1"/>
    <property type="molecule type" value="Genomic_DNA"/>
</dbReference>
<evidence type="ECO:0000313" key="2">
    <source>
        <dbReference type="EMBL" id="RTJ77834.1"/>
    </source>
</evidence>
<dbReference type="Proteomes" id="UP000288507">
    <property type="component" value="Unassembled WGS sequence"/>
</dbReference>
<feature type="compositionally biased region" description="Basic and acidic residues" evidence="1">
    <location>
        <begin position="347"/>
        <end position="384"/>
    </location>
</feature>
<feature type="compositionally biased region" description="Basic and acidic residues" evidence="1">
    <location>
        <begin position="402"/>
        <end position="418"/>
    </location>
</feature>
<evidence type="ECO:0000256" key="1">
    <source>
        <dbReference type="SAM" id="MobiDB-lite"/>
    </source>
</evidence>
<organism evidence="2 3">
    <name type="scientific">Campylobacter jejuni</name>
    <dbReference type="NCBI Taxonomy" id="197"/>
    <lineage>
        <taxon>Bacteria</taxon>
        <taxon>Pseudomonadati</taxon>
        <taxon>Campylobacterota</taxon>
        <taxon>Epsilonproteobacteria</taxon>
        <taxon>Campylobacterales</taxon>
        <taxon>Campylobacteraceae</taxon>
        <taxon>Campylobacter</taxon>
    </lineage>
</organism>